<sequence>MSDIKLDLTKTRIFGQDELIIDKKLTFIFGKNGTGKSTLTSLFKSQMKESQMKDFDVSCFQGFDDILGEDEKLNAVVLGEENNEINNQIKSLEDQISEKVKEIKKLEKETQKSEEKPNNLWQEVENSKNYYQEQTNKINNFCTKAASKIKNITNPQVASTNYNINNFKDEIGKAKSLTNEEIKSRETLIKTDVKTATRISYKEIELNHLLDFTNTLLLKKVEEQVIIPEFLGNPLKRDFAEQGLKIHAINNNCAFCGNAVSKERYEKLKRYFSADDVDKFKKEINSHINILNNTINNIKEVHLSTSDFYPEYLVEVNQVIVSFNSKKEEVLKFLNTLKEATDNKSKYLFEECKTVGITIPHQFKEEVDKYNGLVDKNNISDLKTKQKQARDELRYNEIKKYIDSFKYNEEVSERDKLEGEYSAKNSELEKKKLIISKKKYKT</sequence>
<accession>A0ABW3I944</accession>
<reference evidence="4" key="1">
    <citation type="journal article" date="2019" name="Int. J. Syst. Evol. Microbiol.">
        <title>The Global Catalogue of Microorganisms (GCM) 10K type strain sequencing project: providing services to taxonomists for standard genome sequencing and annotation.</title>
        <authorList>
            <consortium name="The Broad Institute Genomics Platform"/>
            <consortium name="The Broad Institute Genome Sequencing Center for Infectious Disease"/>
            <person name="Wu L."/>
            <person name="Ma J."/>
        </authorList>
    </citation>
    <scope>NUCLEOTIDE SEQUENCE [LARGE SCALE GENOMIC DNA]</scope>
    <source>
        <strain evidence="4">CCUG 61707</strain>
    </source>
</reference>
<dbReference type="EMBL" id="JBHTJN010000008">
    <property type="protein sequence ID" value="MFD0965959.1"/>
    <property type="molecule type" value="Genomic_DNA"/>
</dbReference>
<keyword evidence="4" id="KW-1185">Reference proteome</keyword>
<dbReference type="Pfam" id="PF13166">
    <property type="entry name" value="AAA_13"/>
    <property type="match status" value="1"/>
</dbReference>
<proteinExistence type="predicted"/>
<feature type="coiled-coil region" evidence="1">
    <location>
        <begin position="75"/>
        <end position="116"/>
    </location>
</feature>
<gene>
    <name evidence="3" type="ORF">ACFQ02_03715</name>
</gene>
<dbReference type="Gene3D" id="3.40.50.300">
    <property type="entry name" value="P-loop containing nucleotide triphosphate hydrolases"/>
    <property type="match status" value="1"/>
</dbReference>
<protein>
    <submittedName>
        <fullName evidence="3">AAA family ATPase</fullName>
    </submittedName>
</protein>
<evidence type="ECO:0000259" key="2">
    <source>
        <dbReference type="Pfam" id="PF13166"/>
    </source>
</evidence>
<evidence type="ECO:0000313" key="4">
    <source>
        <dbReference type="Proteomes" id="UP001596996"/>
    </source>
</evidence>
<name>A0ABW3I944_9PAST</name>
<dbReference type="InterPro" id="IPR026866">
    <property type="entry name" value="CR006_AAA"/>
</dbReference>
<dbReference type="Proteomes" id="UP001596996">
    <property type="component" value="Unassembled WGS sequence"/>
</dbReference>
<dbReference type="RefSeq" id="WP_380819491.1">
    <property type="nucleotide sequence ID" value="NZ_JBHTJN010000008.1"/>
</dbReference>
<keyword evidence="1" id="KW-0175">Coiled coil</keyword>
<feature type="domain" description="Protein CR006 P-loop" evidence="2">
    <location>
        <begin position="23"/>
        <end position="432"/>
    </location>
</feature>
<evidence type="ECO:0000256" key="1">
    <source>
        <dbReference type="SAM" id="Coils"/>
    </source>
</evidence>
<evidence type="ECO:0000313" key="3">
    <source>
        <dbReference type="EMBL" id="MFD0965959.1"/>
    </source>
</evidence>
<comment type="caution">
    <text evidence="3">The sequence shown here is derived from an EMBL/GenBank/DDBJ whole genome shotgun (WGS) entry which is preliminary data.</text>
</comment>
<dbReference type="InterPro" id="IPR027417">
    <property type="entry name" value="P-loop_NTPase"/>
</dbReference>
<organism evidence="3 4">
    <name type="scientific">Seminibacterium arietis</name>
    <dbReference type="NCBI Taxonomy" id="1173502"/>
    <lineage>
        <taxon>Bacteria</taxon>
        <taxon>Pseudomonadati</taxon>
        <taxon>Pseudomonadota</taxon>
        <taxon>Gammaproteobacteria</taxon>
        <taxon>Pasteurellales</taxon>
        <taxon>Pasteurellaceae</taxon>
        <taxon>Seminibacterium</taxon>
    </lineage>
</organism>